<reference evidence="10" key="1">
    <citation type="submission" date="2023-10" db="EMBL/GenBank/DDBJ databases">
        <title>Genome assembly of Pristionchus species.</title>
        <authorList>
            <person name="Yoshida K."/>
            <person name="Sommer R.J."/>
        </authorList>
    </citation>
    <scope>NUCLEOTIDE SEQUENCE</scope>
    <source>
        <strain evidence="10">RS5133</strain>
    </source>
</reference>
<dbReference type="SUPFAM" id="SSF103473">
    <property type="entry name" value="MFS general substrate transporter"/>
    <property type="match status" value="1"/>
</dbReference>
<evidence type="ECO:0000256" key="5">
    <source>
        <dbReference type="ARBA" id="ARBA00022989"/>
    </source>
</evidence>
<dbReference type="Gene3D" id="1.20.1250.20">
    <property type="entry name" value="MFS general substrate transporter like domains"/>
    <property type="match status" value="1"/>
</dbReference>
<feature type="transmembrane region" description="Helical" evidence="8">
    <location>
        <begin position="104"/>
        <end position="122"/>
    </location>
</feature>
<evidence type="ECO:0000313" key="10">
    <source>
        <dbReference type="EMBL" id="GMT26149.1"/>
    </source>
</evidence>
<evidence type="ECO:0000256" key="7">
    <source>
        <dbReference type="SAM" id="MobiDB-lite"/>
    </source>
</evidence>
<feature type="transmembrane region" description="Helical" evidence="8">
    <location>
        <begin position="37"/>
        <end position="57"/>
    </location>
</feature>
<dbReference type="Pfam" id="PF07690">
    <property type="entry name" value="MFS_1"/>
    <property type="match status" value="1"/>
</dbReference>
<evidence type="ECO:0000313" key="11">
    <source>
        <dbReference type="Proteomes" id="UP001432322"/>
    </source>
</evidence>
<feature type="compositionally biased region" description="Low complexity" evidence="7">
    <location>
        <begin position="7"/>
        <end position="20"/>
    </location>
</feature>
<dbReference type="InterPro" id="IPR020846">
    <property type="entry name" value="MFS_dom"/>
</dbReference>
<feature type="transmembrane region" description="Helical" evidence="8">
    <location>
        <begin position="77"/>
        <end position="97"/>
    </location>
</feature>
<dbReference type="GO" id="GO:0022857">
    <property type="term" value="F:transmembrane transporter activity"/>
    <property type="evidence" value="ECO:0007669"/>
    <property type="project" value="InterPro"/>
</dbReference>
<feature type="transmembrane region" description="Helical" evidence="8">
    <location>
        <begin position="190"/>
        <end position="211"/>
    </location>
</feature>
<keyword evidence="4 8" id="KW-0812">Transmembrane</keyword>
<feature type="transmembrane region" description="Helical" evidence="8">
    <location>
        <begin position="360"/>
        <end position="378"/>
    </location>
</feature>
<sequence>MRDDGSKSPSAKSPKSPSSSYTVHDAIESIGFGKFQIIMSVLAGFAWMADSMEIMLLSLLTPSLVCEWGITPPQQALSTTCVFVGWMICSPVWGWFCDRYGRRTGLFISALLCSIFGIATAASTSFLMFVILRGCVGLAIGGITQVATIYTEFLPTTKRATCIVALEFFWAIGAAVEGVIALIVMPTLGWRGLIVFSSLPLLMFAFCCAWMPESPRYYVAHGKNDKAFEVLQRVASYNKKELPEGKLVAEKTESMEKDLKKPTGILALIEKPLLVTSLLIWLVWMMNAFSYYGMTLYTTKLFQSTDTCHGGSEANIQLNDTSLCVPLKKEDYVDIIATSFSEVPGLILTFLLIERLGRKLTMSLQFLFFGIANYLLYFCMSRTWIVWILFFARALIAGAFQTAYVYTPEVYPTPMRALGIGTASAFGRMGAIVTPYVAQVVADHNLAYATLIYGSSGLLGSLASFLLPIETAGREMMDVSSTSSN</sequence>
<dbReference type="PROSITE" id="PS50850">
    <property type="entry name" value="MFS"/>
    <property type="match status" value="1"/>
</dbReference>
<feature type="region of interest" description="Disordered" evidence="7">
    <location>
        <begin position="1"/>
        <end position="21"/>
    </location>
</feature>
<gene>
    <name evidence="10" type="ORF">PFISCL1PPCAC_17446</name>
</gene>
<proteinExistence type="inferred from homology"/>
<evidence type="ECO:0000256" key="8">
    <source>
        <dbReference type="SAM" id="Phobius"/>
    </source>
</evidence>
<feature type="transmembrane region" description="Helical" evidence="8">
    <location>
        <begin position="384"/>
        <end position="406"/>
    </location>
</feature>
<evidence type="ECO:0000256" key="6">
    <source>
        <dbReference type="ARBA" id="ARBA00023136"/>
    </source>
</evidence>
<dbReference type="InterPro" id="IPR005828">
    <property type="entry name" value="MFS_sugar_transport-like"/>
</dbReference>
<feature type="transmembrane region" description="Helical" evidence="8">
    <location>
        <begin position="446"/>
        <end position="467"/>
    </location>
</feature>
<feature type="transmembrane region" description="Helical" evidence="8">
    <location>
        <begin position="128"/>
        <end position="150"/>
    </location>
</feature>
<dbReference type="InterPro" id="IPR011701">
    <property type="entry name" value="MFS"/>
</dbReference>
<dbReference type="AlphaFoldDB" id="A0AAV5W2J9"/>
<keyword evidence="3" id="KW-0813">Transport</keyword>
<keyword evidence="5 8" id="KW-1133">Transmembrane helix</keyword>
<dbReference type="PANTHER" id="PTHR23511:SF5">
    <property type="entry name" value="MAJOR FACILITATOR-TYPE TRANSPORTER HXNZ-RELATED"/>
    <property type="match status" value="1"/>
</dbReference>
<organism evidence="10 11">
    <name type="scientific">Pristionchus fissidentatus</name>
    <dbReference type="NCBI Taxonomy" id="1538716"/>
    <lineage>
        <taxon>Eukaryota</taxon>
        <taxon>Metazoa</taxon>
        <taxon>Ecdysozoa</taxon>
        <taxon>Nematoda</taxon>
        <taxon>Chromadorea</taxon>
        <taxon>Rhabditida</taxon>
        <taxon>Rhabditina</taxon>
        <taxon>Diplogasteromorpha</taxon>
        <taxon>Diplogasteroidea</taxon>
        <taxon>Neodiplogasteridae</taxon>
        <taxon>Pristionchus</taxon>
    </lineage>
</organism>
<comment type="similarity">
    <text evidence="2">Belongs to the major facilitator superfamily.</text>
</comment>
<dbReference type="PANTHER" id="PTHR23511">
    <property type="entry name" value="SYNAPTIC VESICLE GLYCOPROTEIN 2"/>
    <property type="match status" value="1"/>
</dbReference>
<dbReference type="Proteomes" id="UP001432322">
    <property type="component" value="Unassembled WGS sequence"/>
</dbReference>
<evidence type="ECO:0000256" key="4">
    <source>
        <dbReference type="ARBA" id="ARBA00022692"/>
    </source>
</evidence>
<feature type="domain" description="Major facilitator superfamily (MFS) profile" evidence="9">
    <location>
        <begin position="39"/>
        <end position="472"/>
    </location>
</feature>
<comment type="caution">
    <text evidence="10">The sequence shown here is derived from an EMBL/GenBank/DDBJ whole genome shotgun (WGS) entry which is preliminary data.</text>
</comment>
<protein>
    <recommendedName>
        <fullName evidence="9">Major facilitator superfamily (MFS) profile domain-containing protein</fullName>
    </recommendedName>
</protein>
<evidence type="ECO:0000256" key="1">
    <source>
        <dbReference type="ARBA" id="ARBA00004141"/>
    </source>
</evidence>
<dbReference type="EMBL" id="BTSY01000004">
    <property type="protein sequence ID" value="GMT26149.1"/>
    <property type="molecule type" value="Genomic_DNA"/>
</dbReference>
<evidence type="ECO:0000256" key="3">
    <source>
        <dbReference type="ARBA" id="ARBA00022448"/>
    </source>
</evidence>
<dbReference type="InterPro" id="IPR036259">
    <property type="entry name" value="MFS_trans_sf"/>
</dbReference>
<evidence type="ECO:0000256" key="2">
    <source>
        <dbReference type="ARBA" id="ARBA00008335"/>
    </source>
</evidence>
<evidence type="ECO:0000259" key="9">
    <source>
        <dbReference type="PROSITE" id="PS50850"/>
    </source>
</evidence>
<dbReference type="Pfam" id="PF00083">
    <property type="entry name" value="Sugar_tr"/>
    <property type="match status" value="1"/>
</dbReference>
<feature type="transmembrane region" description="Helical" evidence="8">
    <location>
        <begin position="162"/>
        <end position="184"/>
    </location>
</feature>
<keyword evidence="11" id="KW-1185">Reference proteome</keyword>
<keyword evidence="6 8" id="KW-0472">Membrane</keyword>
<feature type="transmembrane region" description="Helical" evidence="8">
    <location>
        <begin position="265"/>
        <end position="284"/>
    </location>
</feature>
<name>A0AAV5W2J9_9BILA</name>
<comment type="subcellular location">
    <subcellularLocation>
        <location evidence="1">Membrane</location>
        <topology evidence="1">Multi-pass membrane protein</topology>
    </subcellularLocation>
</comment>
<accession>A0AAV5W2J9</accession>
<dbReference type="GO" id="GO:0016020">
    <property type="term" value="C:membrane"/>
    <property type="evidence" value="ECO:0007669"/>
    <property type="project" value="UniProtKB-SubCell"/>
</dbReference>